<gene>
    <name evidence="3" type="ORF">DNK47_00970</name>
</gene>
<reference evidence="4" key="1">
    <citation type="submission" date="2018-06" db="EMBL/GenBank/DDBJ databases">
        <authorList>
            <person name="Martinez Ocampo F."/>
            <person name="Quiroz Castaneda R.E."/>
            <person name="Rojas Lopez X."/>
        </authorList>
    </citation>
    <scope>NUCLEOTIDE SEQUENCE [LARGE SCALE GENOMIC DNA]</scope>
    <source>
        <strain evidence="4">INIFAP02</strain>
    </source>
</reference>
<keyword evidence="4" id="KW-1185">Reference proteome</keyword>
<evidence type="ECO:0000256" key="2">
    <source>
        <dbReference type="SAM" id="Phobius"/>
    </source>
</evidence>
<keyword evidence="2" id="KW-0812">Transmembrane</keyword>
<evidence type="ECO:0000313" key="4">
    <source>
        <dbReference type="Proteomes" id="UP000249762"/>
    </source>
</evidence>
<protein>
    <submittedName>
        <fullName evidence="3">Uncharacterized protein</fullName>
    </submittedName>
</protein>
<feature type="transmembrane region" description="Helical" evidence="2">
    <location>
        <begin position="781"/>
        <end position="804"/>
    </location>
</feature>
<dbReference type="EMBL" id="QKVO01000002">
    <property type="protein sequence ID" value="RAO95184.1"/>
    <property type="molecule type" value="Genomic_DNA"/>
</dbReference>
<evidence type="ECO:0000256" key="1">
    <source>
        <dbReference type="SAM" id="MobiDB-lite"/>
    </source>
</evidence>
<dbReference type="Proteomes" id="UP000249762">
    <property type="component" value="Unassembled WGS sequence"/>
</dbReference>
<accession>A0A328PLC1</accession>
<dbReference type="RefSeq" id="WP_112665114.1">
    <property type="nucleotide sequence ID" value="NZ_QKVO01000002.1"/>
</dbReference>
<feature type="compositionally biased region" description="Low complexity" evidence="1">
    <location>
        <begin position="755"/>
        <end position="767"/>
    </location>
</feature>
<comment type="caution">
    <text evidence="3">The sequence shown here is derived from an EMBL/GenBank/DDBJ whole genome shotgun (WGS) entry which is preliminary data.</text>
</comment>
<organism evidence="3 4">
    <name type="scientific">Mycoplasma wenyonii</name>
    <dbReference type="NCBI Taxonomy" id="65123"/>
    <lineage>
        <taxon>Bacteria</taxon>
        <taxon>Bacillati</taxon>
        <taxon>Mycoplasmatota</taxon>
        <taxon>Mollicutes</taxon>
        <taxon>Mycoplasmataceae</taxon>
        <taxon>Mycoplasma</taxon>
    </lineage>
</organism>
<keyword evidence="2" id="KW-1133">Transmembrane helix</keyword>
<evidence type="ECO:0000313" key="3">
    <source>
        <dbReference type="EMBL" id="RAO95184.1"/>
    </source>
</evidence>
<feature type="region of interest" description="Disordered" evidence="1">
    <location>
        <begin position="735"/>
        <end position="767"/>
    </location>
</feature>
<proteinExistence type="predicted"/>
<name>A0A328PLC1_9MOLU</name>
<keyword evidence="2" id="KW-0472">Membrane</keyword>
<dbReference type="AlphaFoldDB" id="A0A328PLC1"/>
<sequence>MGTKTFYGLQAAMMAAIKPAGELTVDYNKIVEENQAKNQKHIETYGLSSHSPERLISQPKKELSLPVDLIIFDQYYKRISEWKYLDKYEYDEEILVFDKRDYNFEKESKEGSYKENWLNNLTHSKHYKYLWTSVYKYPQKDESLHINWINGGGSSHTLRNILNLDLPKNIENSFEMHNKRIELDLAFLMSPIISIYSGYWKNGELKKSNNVISQVVYGNLKPNFVRWSDVYHYERGKHKNCSQLGESEDDELRVARRAVEEGFDSQCNRIDLLNFGSYFYRHQNRRIYSSGLVGYKYKYPDAWTTHYYFYSLGDWTLDRPAKYQVNKASEEKNLWYVDYDNLFVPEIKLIEDTHRDRFAKKKFQLSFYIDYQKVKNIEAFFKISTKLKFKMKFKYRDKKYEQAFTIGDVLRSEKFEFQEDLGFRSADVGTFSNFELAVYSDNPDIKLNSSTGKKEFTYKVNLSIVASRFSLLYGLLLDQEDLHNFYYSELKNKELLQKFFFLVSKKESDPETKLINLPEEFNQLLELKITGTDLSESATVEYFDFLEGKTKKVELSNLLKLPLFKKEKYTRKDLTTPIEKVISEQNSHKIGKYFWENMQLELKEKDLFSGTEKYILKPKKLKSSVPSDWLDYYRTTEITVQGVKENYLVQNFKHNWGKSTPYSEYPNLFNISNVGKEKVGISLSDFTFTKVFEDNNALEIEVEYKGDQKIKQVQASDKTYEGVSLVGKTKFKWNKSNTSGSGDSDSWRDNRRSSRYYSSSSSSSFLSSKDSEVSWMNSNSFLPVIISGVGAGAGVIAGAGSLLFKKFKISSS</sequence>
<dbReference type="OrthoDB" id="393236at2"/>